<keyword evidence="1" id="KW-0812">Transmembrane</keyword>
<reference evidence="2 3" key="1">
    <citation type="journal article" date="2016" name="Antonie Van Leeuwenhoek">
        <title>Nocardia donostiensis sp. nov., isolated from human respiratory specimens.</title>
        <authorList>
            <person name="Ercibengoa M."/>
            <person name="Bell M."/>
            <person name="Marimon J.M."/>
            <person name="Humrighouse B."/>
            <person name="Klenk H.P."/>
            <person name="Potter G."/>
            <person name="Perez-Trallero E."/>
        </authorList>
    </citation>
    <scope>NUCLEOTIDE SEQUENCE [LARGE SCALE GENOMIC DNA]</scope>
    <source>
        <strain evidence="2 3">X1655</strain>
    </source>
</reference>
<feature type="transmembrane region" description="Helical" evidence="1">
    <location>
        <begin position="7"/>
        <end position="25"/>
    </location>
</feature>
<feature type="transmembrane region" description="Helical" evidence="1">
    <location>
        <begin position="65"/>
        <end position="84"/>
    </location>
</feature>
<organism evidence="2 3">
    <name type="scientific">Nocardia donostiensis</name>
    <dbReference type="NCBI Taxonomy" id="1538463"/>
    <lineage>
        <taxon>Bacteria</taxon>
        <taxon>Bacillati</taxon>
        <taxon>Actinomycetota</taxon>
        <taxon>Actinomycetes</taxon>
        <taxon>Mycobacteriales</taxon>
        <taxon>Nocardiaceae</taxon>
        <taxon>Nocardia</taxon>
    </lineage>
</organism>
<dbReference type="EMBL" id="MUMY01000007">
    <property type="protein sequence ID" value="ONM48831.1"/>
    <property type="molecule type" value="Genomic_DNA"/>
</dbReference>
<dbReference type="Proteomes" id="UP000188836">
    <property type="component" value="Unassembled WGS sequence"/>
</dbReference>
<proteinExistence type="predicted"/>
<keyword evidence="1" id="KW-0472">Membrane</keyword>
<dbReference type="AlphaFoldDB" id="A0A1V2THI1"/>
<evidence type="ECO:0000313" key="2">
    <source>
        <dbReference type="EMBL" id="ONM48831.1"/>
    </source>
</evidence>
<protein>
    <recommendedName>
        <fullName evidence="4">YggT family protein</fullName>
    </recommendedName>
</protein>
<dbReference type="STRING" id="1538463.B0T36_21850"/>
<sequence length="91" mass="9903">MSLIGTVLGYVLTAFLLLLIVRLLLDWAKVLASTPVWVDRARDLVHAATEPVIAPVRKLLPPLQLGGLGLDLAFTVVFLLTLILRSIAFSL</sequence>
<dbReference type="OrthoDB" id="3216131at2"/>
<dbReference type="GO" id="GO:0016020">
    <property type="term" value="C:membrane"/>
    <property type="evidence" value="ECO:0007669"/>
    <property type="project" value="InterPro"/>
</dbReference>
<keyword evidence="3" id="KW-1185">Reference proteome</keyword>
<gene>
    <name evidence="2" type="ORF">B0T46_10105</name>
</gene>
<comment type="caution">
    <text evidence="2">The sequence shown here is derived from an EMBL/GenBank/DDBJ whole genome shotgun (WGS) entry which is preliminary data.</text>
</comment>
<evidence type="ECO:0000313" key="3">
    <source>
        <dbReference type="Proteomes" id="UP000188836"/>
    </source>
</evidence>
<dbReference type="Pfam" id="PF02325">
    <property type="entry name" value="CCB3_YggT"/>
    <property type="match status" value="1"/>
</dbReference>
<accession>A0A1V2THI1</accession>
<evidence type="ECO:0008006" key="4">
    <source>
        <dbReference type="Google" id="ProtNLM"/>
    </source>
</evidence>
<name>A0A1V2THI1_9NOCA</name>
<keyword evidence="1" id="KW-1133">Transmembrane helix</keyword>
<dbReference type="InterPro" id="IPR003425">
    <property type="entry name" value="CCB3/YggT"/>
</dbReference>
<evidence type="ECO:0000256" key="1">
    <source>
        <dbReference type="SAM" id="Phobius"/>
    </source>
</evidence>
<dbReference type="RefSeq" id="WP_077116311.1">
    <property type="nucleotide sequence ID" value="NZ_MUKP01000004.1"/>
</dbReference>